<organism evidence="2 3">
    <name type="scientific">Corchorus capsularis</name>
    <name type="common">Jute</name>
    <dbReference type="NCBI Taxonomy" id="210143"/>
    <lineage>
        <taxon>Eukaryota</taxon>
        <taxon>Viridiplantae</taxon>
        <taxon>Streptophyta</taxon>
        <taxon>Embryophyta</taxon>
        <taxon>Tracheophyta</taxon>
        <taxon>Spermatophyta</taxon>
        <taxon>Magnoliopsida</taxon>
        <taxon>eudicotyledons</taxon>
        <taxon>Gunneridae</taxon>
        <taxon>Pentapetalae</taxon>
        <taxon>rosids</taxon>
        <taxon>malvids</taxon>
        <taxon>Malvales</taxon>
        <taxon>Malvaceae</taxon>
        <taxon>Grewioideae</taxon>
        <taxon>Apeibeae</taxon>
        <taxon>Corchorus</taxon>
    </lineage>
</organism>
<dbReference type="Proteomes" id="UP000188268">
    <property type="component" value="Unassembled WGS sequence"/>
</dbReference>
<comment type="caution">
    <text evidence="2">The sequence shown here is derived from an EMBL/GenBank/DDBJ whole genome shotgun (WGS) entry which is preliminary data.</text>
</comment>
<feature type="compositionally biased region" description="Polar residues" evidence="1">
    <location>
        <begin position="17"/>
        <end position="28"/>
    </location>
</feature>
<evidence type="ECO:0000313" key="2">
    <source>
        <dbReference type="EMBL" id="OMO95092.1"/>
    </source>
</evidence>
<dbReference type="EMBL" id="AWWV01007716">
    <property type="protein sequence ID" value="OMO95092.1"/>
    <property type="molecule type" value="Genomic_DNA"/>
</dbReference>
<reference evidence="2 3" key="1">
    <citation type="submission" date="2013-09" db="EMBL/GenBank/DDBJ databases">
        <title>Corchorus capsularis genome sequencing.</title>
        <authorList>
            <person name="Alam M."/>
            <person name="Haque M.S."/>
            <person name="Islam M.S."/>
            <person name="Emdad E.M."/>
            <person name="Islam M.M."/>
            <person name="Ahmed B."/>
            <person name="Halim A."/>
            <person name="Hossen Q.M.M."/>
            <person name="Hossain M.Z."/>
            <person name="Ahmed R."/>
            <person name="Khan M.M."/>
            <person name="Islam R."/>
            <person name="Rashid M.M."/>
            <person name="Khan S.A."/>
            <person name="Rahman M.S."/>
            <person name="Alam M."/>
        </authorList>
    </citation>
    <scope>NUCLEOTIDE SEQUENCE [LARGE SCALE GENOMIC DNA]</scope>
    <source>
        <strain evidence="3">cv. CVL-1</strain>
        <tissue evidence="2">Whole seedling</tissue>
    </source>
</reference>
<protein>
    <submittedName>
        <fullName evidence="2">Uncharacterized protein</fullName>
    </submittedName>
</protein>
<gene>
    <name evidence="2" type="ORF">CCACVL1_05593</name>
</gene>
<evidence type="ECO:0000313" key="3">
    <source>
        <dbReference type="Proteomes" id="UP000188268"/>
    </source>
</evidence>
<name>A0A1R3JJR8_COCAP</name>
<feature type="region of interest" description="Disordered" evidence="1">
    <location>
        <begin position="1"/>
        <end position="28"/>
    </location>
</feature>
<sequence>MALTHHSPTHHHHRPTLQNPLASLASES</sequence>
<dbReference type="AlphaFoldDB" id="A0A1R3JJR8"/>
<accession>A0A1R3JJR8</accession>
<evidence type="ECO:0000256" key="1">
    <source>
        <dbReference type="SAM" id="MobiDB-lite"/>
    </source>
</evidence>
<dbReference type="Gramene" id="OMO95092">
    <property type="protein sequence ID" value="OMO95092"/>
    <property type="gene ID" value="CCACVL1_05593"/>
</dbReference>
<keyword evidence="3" id="KW-1185">Reference proteome</keyword>
<proteinExistence type="predicted"/>